<keyword evidence="3" id="KW-0645">Protease</keyword>
<keyword evidence="5" id="KW-0720">Serine protease</keyword>
<evidence type="ECO:0000256" key="3">
    <source>
        <dbReference type="ARBA" id="ARBA00022670"/>
    </source>
</evidence>
<feature type="non-terminal residue" evidence="8">
    <location>
        <position position="141"/>
    </location>
</feature>
<dbReference type="CDD" id="cd00190">
    <property type="entry name" value="Tryp_SPc"/>
    <property type="match status" value="1"/>
</dbReference>
<dbReference type="GO" id="GO:0005576">
    <property type="term" value="C:extracellular region"/>
    <property type="evidence" value="ECO:0007669"/>
    <property type="project" value="UniProtKB-SubCell"/>
</dbReference>
<dbReference type="PRINTS" id="PR00722">
    <property type="entry name" value="CHYMOTRYPSIN"/>
</dbReference>
<evidence type="ECO:0000256" key="5">
    <source>
        <dbReference type="ARBA" id="ARBA00022825"/>
    </source>
</evidence>
<sequence>VIDDITRVVGGADALPGAWPWIISIQHPRIQDLRHLCGGTLISHQWVLTAAHCFDEVTDISMVYVVIGATQLSQPGPGAVARSIKKVVIHRSYKRIDYRYDIALMELDQPVQCSPYIQLACVADATLRVSELQNCWIAGWG</sequence>
<dbReference type="SMART" id="SM00020">
    <property type="entry name" value="Tryp_SPc"/>
    <property type="match status" value="1"/>
</dbReference>
<reference evidence="8 9" key="1">
    <citation type="submission" date="2019-09" db="EMBL/GenBank/DDBJ databases">
        <title>Bird 10,000 Genomes (B10K) Project - Family phase.</title>
        <authorList>
            <person name="Zhang G."/>
        </authorList>
    </citation>
    <scope>NUCLEOTIDE SEQUENCE [LARGE SCALE GENOMIC DNA]</scope>
    <source>
        <strain evidence="8">B10K-DU-001-77</strain>
        <tissue evidence="8">Muscle</tissue>
    </source>
</reference>
<dbReference type="Gene3D" id="2.40.10.10">
    <property type="entry name" value="Trypsin-like serine proteases"/>
    <property type="match status" value="1"/>
</dbReference>
<evidence type="ECO:0000313" key="9">
    <source>
        <dbReference type="Proteomes" id="UP000590623"/>
    </source>
</evidence>
<dbReference type="AlphaFoldDB" id="A0A7L2JL29"/>
<evidence type="ECO:0000313" key="8">
    <source>
        <dbReference type="EMBL" id="NXR24269.1"/>
    </source>
</evidence>
<dbReference type="PANTHER" id="PTHR24252:SF8">
    <property type="entry name" value="ACROSIN"/>
    <property type="match status" value="1"/>
</dbReference>
<dbReference type="GO" id="GO:0007340">
    <property type="term" value="P:acrosome reaction"/>
    <property type="evidence" value="ECO:0007669"/>
    <property type="project" value="TreeGrafter"/>
</dbReference>
<dbReference type="PANTHER" id="PTHR24252">
    <property type="entry name" value="ACROSIN-RELATED"/>
    <property type="match status" value="1"/>
</dbReference>
<protein>
    <submittedName>
        <fullName evidence="8">ACRO protein</fullName>
    </submittedName>
</protein>
<comment type="subcellular location">
    <subcellularLocation>
        <location evidence="1">Secreted</location>
    </subcellularLocation>
</comment>
<dbReference type="GO" id="GO:0006508">
    <property type="term" value="P:proteolysis"/>
    <property type="evidence" value="ECO:0007669"/>
    <property type="project" value="UniProtKB-KW"/>
</dbReference>
<evidence type="ECO:0000256" key="6">
    <source>
        <dbReference type="ARBA" id="ARBA00023157"/>
    </source>
</evidence>
<feature type="domain" description="Peptidase S1" evidence="7">
    <location>
        <begin position="8"/>
        <end position="141"/>
    </location>
</feature>
<keyword evidence="6" id="KW-1015">Disulfide bond</keyword>
<keyword evidence="2" id="KW-0964">Secreted</keyword>
<dbReference type="PROSITE" id="PS50240">
    <property type="entry name" value="TRYPSIN_DOM"/>
    <property type="match status" value="1"/>
</dbReference>
<comment type="caution">
    <text evidence="8">The sequence shown here is derived from an EMBL/GenBank/DDBJ whole genome shotgun (WGS) entry which is preliminary data.</text>
</comment>
<dbReference type="FunFam" id="2.40.10.10:FF:000122">
    <property type="entry name" value="Chymotrypsin-like elastase family member 1"/>
    <property type="match status" value="1"/>
</dbReference>
<dbReference type="GO" id="GO:0004252">
    <property type="term" value="F:serine-type endopeptidase activity"/>
    <property type="evidence" value="ECO:0007669"/>
    <property type="project" value="InterPro"/>
</dbReference>
<dbReference type="Proteomes" id="UP000590623">
    <property type="component" value="Unassembled WGS sequence"/>
</dbReference>
<dbReference type="InterPro" id="IPR018114">
    <property type="entry name" value="TRYPSIN_HIS"/>
</dbReference>
<accession>A0A7L2JL29</accession>
<organism evidence="8 9">
    <name type="scientific">Cinclus mexicanus</name>
    <name type="common">American dipper</name>
    <dbReference type="NCBI Taxonomy" id="161649"/>
    <lineage>
        <taxon>Eukaryota</taxon>
        <taxon>Metazoa</taxon>
        <taxon>Chordata</taxon>
        <taxon>Craniata</taxon>
        <taxon>Vertebrata</taxon>
        <taxon>Euteleostomi</taxon>
        <taxon>Archelosauria</taxon>
        <taxon>Archosauria</taxon>
        <taxon>Dinosauria</taxon>
        <taxon>Saurischia</taxon>
        <taxon>Theropoda</taxon>
        <taxon>Coelurosauria</taxon>
        <taxon>Aves</taxon>
        <taxon>Neognathae</taxon>
        <taxon>Neoaves</taxon>
        <taxon>Telluraves</taxon>
        <taxon>Australaves</taxon>
        <taxon>Passeriformes</taxon>
        <taxon>Cinclidae</taxon>
        <taxon>Cinclus</taxon>
    </lineage>
</organism>
<dbReference type="EMBL" id="VWYM01016884">
    <property type="protein sequence ID" value="NXR24269.1"/>
    <property type="molecule type" value="Genomic_DNA"/>
</dbReference>
<dbReference type="InterPro" id="IPR001314">
    <property type="entry name" value="Peptidase_S1A"/>
</dbReference>
<proteinExistence type="predicted"/>
<dbReference type="InterPro" id="IPR001254">
    <property type="entry name" value="Trypsin_dom"/>
</dbReference>
<evidence type="ECO:0000259" key="7">
    <source>
        <dbReference type="PROSITE" id="PS50240"/>
    </source>
</evidence>
<feature type="non-terminal residue" evidence="8">
    <location>
        <position position="1"/>
    </location>
</feature>
<evidence type="ECO:0000256" key="4">
    <source>
        <dbReference type="ARBA" id="ARBA00022801"/>
    </source>
</evidence>
<dbReference type="SUPFAM" id="SSF50494">
    <property type="entry name" value="Trypsin-like serine proteases"/>
    <property type="match status" value="1"/>
</dbReference>
<evidence type="ECO:0000256" key="2">
    <source>
        <dbReference type="ARBA" id="ARBA00022525"/>
    </source>
</evidence>
<dbReference type="InterPro" id="IPR009003">
    <property type="entry name" value="Peptidase_S1_PA"/>
</dbReference>
<dbReference type="OrthoDB" id="6339452at2759"/>
<dbReference type="PROSITE" id="PS00134">
    <property type="entry name" value="TRYPSIN_HIS"/>
    <property type="match status" value="1"/>
</dbReference>
<evidence type="ECO:0000256" key="1">
    <source>
        <dbReference type="ARBA" id="ARBA00004613"/>
    </source>
</evidence>
<dbReference type="Pfam" id="PF00089">
    <property type="entry name" value="Trypsin"/>
    <property type="match status" value="1"/>
</dbReference>
<keyword evidence="4" id="KW-0378">Hydrolase</keyword>
<name>A0A7L2JL29_CINMU</name>
<dbReference type="InterPro" id="IPR043504">
    <property type="entry name" value="Peptidase_S1_PA_chymotrypsin"/>
</dbReference>
<keyword evidence="9" id="KW-1185">Reference proteome</keyword>
<gene>
    <name evidence="8" type="primary">Acr_8</name>
    <name evidence="8" type="ORF">CINMEX_R00092</name>
</gene>